<organism evidence="1 3">
    <name type="scientific">Menidia menidia</name>
    <name type="common">Atlantic silverside</name>
    <dbReference type="NCBI Taxonomy" id="238744"/>
    <lineage>
        <taxon>Eukaryota</taxon>
        <taxon>Metazoa</taxon>
        <taxon>Chordata</taxon>
        <taxon>Craniata</taxon>
        <taxon>Vertebrata</taxon>
        <taxon>Euteleostomi</taxon>
        <taxon>Actinopterygii</taxon>
        <taxon>Neopterygii</taxon>
        <taxon>Teleostei</taxon>
        <taxon>Neoteleostei</taxon>
        <taxon>Acanthomorphata</taxon>
        <taxon>Ovalentaria</taxon>
        <taxon>Atherinomorphae</taxon>
        <taxon>Atheriniformes</taxon>
        <taxon>Atherinopsidae</taxon>
        <taxon>Menidiinae</taxon>
        <taxon>Menidia</taxon>
    </lineage>
</organism>
<dbReference type="EMBL" id="CAJRST010006113">
    <property type="protein sequence ID" value="CAG5894309.1"/>
    <property type="molecule type" value="Genomic_DNA"/>
</dbReference>
<proteinExistence type="predicted"/>
<keyword evidence="3" id="KW-1185">Reference proteome</keyword>
<protein>
    <submittedName>
        <fullName evidence="1">(Atlantic silverside) hypothetical protein</fullName>
    </submittedName>
</protein>
<evidence type="ECO:0000313" key="1">
    <source>
        <dbReference type="EMBL" id="CAG5894012.1"/>
    </source>
</evidence>
<dbReference type="EMBL" id="CAJRST010006002">
    <property type="protein sequence ID" value="CAG5894012.1"/>
    <property type="molecule type" value="Genomic_DNA"/>
</dbReference>
<reference evidence="1" key="1">
    <citation type="submission" date="2021-05" db="EMBL/GenBank/DDBJ databases">
        <authorList>
            <person name="Tigano A."/>
        </authorList>
    </citation>
    <scope>NUCLEOTIDE SEQUENCE</scope>
</reference>
<comment type="caution">
    <text evidence="1">The sequence shown here is derived from an EMBL/GenBank/DDBJ whole genome shotgun (WGS) entry which is preliminary data.</text>
</comment>
<name>A0A8S4AZ67_9TELE</name>
<accession>A0A8S4AZ67</accession>
<gene>
    <name evidence="1" type="ORF">MMEN_LOCUS6563</name>
    <name evidence="2" type="ORF">MMEN_LOCUS6580</name>
</gene>
<sequence>MWMLFTKVNYNTDVGEALVKAVQYTKSETGEKSVSSFPAKTGILLVQPDMRMMMLVSLLAECGVQASRWPVGFRTTSKLPKVPVIAVWTKIRKWKIESKFNTNQPEPPFWSWENLSLGMFFCVQHWNVSYDKMEVGEDVRRLGRMWCHLPDVKRQGKKQKKGVEEDPVRPVWLQHPPLRCHRSFTVLGHWYQYNQPTLP</sequence>
<feature type="non-terminal residue" evidence="1">
    <location>
        <position position="199"/>
    </location>
</feature>
<dbReference type="Proteomes" id="UP000677803">
    <property type="component" value="Unassembled WGS sequence"/>
</dbReference>
<evidence type="ECO:0000313" key="2">
    <source>
        <dbReference type="EMBL" id="CAG5894309.1"/>
    </source>
</evidence>
<evidence type="ECO:0000313" key="3">
    <source>
        <dbReference type="Proteomes" id="UP000677803"/>
    </source>
</evidence>
<dbReference type="AlphaFoldDB" id="A0A8S4AZ67"/>